<evidence type="ECO:0000259" key="1">
    <source>
        <dbReference type="PROSITE" id="PS50181"/>
    </source>
</evidence>
<dbReference type="KEGG" id="mlr:MELLADRAFT_108721"/>
<dbReference type="Gene3D" id="3.80.10.10">
    <property type="entry name" value="Ribonuclease Inhibitor"/>
    <property type="match status" value="1"/>
</dbReference>
<evidence type="ECO:0000313" key="2">
    <source>
        <dbReference type="EMBL" id="EGG04164.1"/>
    </source>
</evidence>
<accession>F4RU13</accession>
<dbReference type="HOGENOM" id="CLU_038719_0_0_1"/>
<dbReference type="InterPro" id="IPR032675">
    <property type="entry name" value="LRR_dom_sf"/>
</dbReference>
<dbReference type="VEuPathDB" id="FungiDB:MELLADRAFT_108721"/>
<dbReference type="RefSeq" id="XP_007412625.1">
    <property type="nucleotide sequence ID" value="XM_007412563.1"/>
</dbReference>
<feature type="domain" description="F-box" evidence="1">
    <location>
        <begin position="109"/>
        <end position="161"/>
    </location>
</feature>
<evidence type="ECO:0000313" key="3">
    <source>
        <dbReference type="Proteomes" id="UP000001072"/>
    </source>
</evidence>
<dbReference type="SUPFAM" id="SSF52058">
    <property type="entry name" value="L domain-like"/>
    <property type="match status" value="1"/>
</dbReference>
<dbReference type="AlphaFoldDB" id="F4RU13"/>
<protein>
    <recommendedName>
        <fullName evidence="1">F-box domain-containing protein</fullName>
    </recommendedName>
</protein>
<proteinExistence type="predicted"/>
<keyword evidence="3" id="KW-1185">Reference proteome</keyword>
<dbReference type="GeneID" id="18923551"/>
<reference evidence="3" key="1">
    <citation type="journal article" date="2011" name="Proc. Natl. Acad. Sci. U.S.A.">
        <title>Obligate biotrophy features unraveled by the genomic analysis of rust fungi.</title>
        <authorList>
            <person name="Duplessis S."/>
            <person name="Cuomo C.A."/>
            <person name="Lin Y.-C."/>
            <person name="Aerts A."/>
            <person name="Tisserant E."/>
            <person name="Veneault-Fourrey C."/>
            <person name="Joly D.L."/>
            <person name="Hacquard S."/>
            <person name="Amselem J."/>
            <person name="Cantarel B.L."/>
            <person name="Chiu R."/>
            <person name="Coutinho P.M."/>
            <person name="Feau N."/>
            <person name="Field M."/>
            <person name="Frey P."/>
            <person name="Gelhaye E."/>
            <person name="Goldberg J."/>
            <person name="Grabherr M.G."/>
            <person name="Kodira C.D."/>
            <person name="Kohler A."/>
            <person name="Kuees U."/>
            <person name="Lindquist E.A."/>
            <person name="Lucas S.M."/>
            <person name="Mago R."/>
            <person name="Mauceli E."/>
            <person name="Morin E."/>
            <person name="Murat C."/>
            <person name="Pangilinan J.L."/>
            <person name="Park R."/>
            <person name="Pearson M."/>
            <person name="Quesneville H."/>
            <person name="Rouhier N."/>
            <person name="Sakthikumar S."/>
            <person name="Salamov A.A."/>
            <person name="Schmutz J."/>
            <person name="Selles B."/>
            <person name="Shapiro H."/>
            <person name="Tanguay P."/>
            <person name="Tuskan G.A."/>
            <person name="Henrissat B."/>
            <person name="Van de Peer Y."/>
            <person name="Rouze P."/>
            <person name="Ellis J.G."/>
            <person name="Dodds P.N."/>
            <person name="Schein J.E."/>
            <person name="Zhong S."/>
            <person name="Hamelin R.C."/>
            <person name="Grigoriev I.V."/>
            <person name="Szabo L.J."/>
            <person name="Martin F."/>
        </authorList>
    </citation>
    <scope>NUCLEOTIDE SEQUENCE [LARGE SCALE GENOMIC DNA]</scope>
    <source>
        <strain evidence="3">98AG31 / pathotype 3-4-7</strain>
    </source>
</reference>
<dbReference type="InterPro" id="IPR001810">
    <property type="entry name" value="F-box_dom"/>
</dbReference>
<name>F4RU13_MELLP</name>
<gene>
    <name evidence="2" type="ORF">MELLADRAFT_108721</name>
</gene>
<dbReference type="Proteomes" id="UP000001072">
    <property type="component" value="Unassembled WGS sequence"/>
</dbReference>
<dbReference type="InParanoid" id="F4RU13"/>
<organism evidence="3">
    <name type="scientific">Melampsora larici-populina (strain 98AG31 / pathotype 3-4-7)</name>
    <name type="common">Poplar leaf rust fungus</name>
    <dbReference type="NCBI Taxonomy" id="747676"/>
    <lineage>
        <taxon>Eukaryota</taxon>
        <taxon>Fungi</taxon>
        <taxon>Dikarya</taxon>
        <taxon>Basidiomycota</taxon>
        <taxon>Pucciniomycotina</taxon>
        <taxon>Pucciniomycetes</taxon>
        <taxon>Pucciniales</taxon>
        <taxon>Melampsoraceae</taxon>
        <taxon>Melampsora</taxon>
    </lineage>
</organism>
<dbReference type="EMBL" id="GL883120">
    <property type="protein sequence ID" value="EGG04164.1"/>
    <property type="molecule type" value="Genomic_DNA"/>
</dbReference>
<dbReference type="PROSITE" id="PS50181">
    <property type="entry name" value="FBOX"/>
    <property type="match status" value="1"/>
</dbReference>
<sequence>MTLSCRATQLQLWREIASEGHELNEPVKRHLDFIQRRFDRLDSEGFVWSKDSILGIFLQLGLPEGQRSPFFLITFNELLESRVVLRSEISSHVVKEVVQIQELEHKTRRLGLLDLPLEIFHKILERLEIMAMIEASEIKHRKHQSTVVISNSGNKQPYMTYLHRNSPILNTIQTFAITCREVYQICRPWLWRRLKFPTRLPAPIDLWTKDILLKQGSLVQSLELELSKNCGKPVGFAERDSFYDNLTIQSQFGVQCISPENVKKLIHLCFNLSTLNFWYELDGEPGAGVEVFNFLLDLSPLITGLKQLRHLSLSYRASEENVLAFPSKLILGLPLLESLRCFDLDVSADQGSLGDGPPGLILSKLQHLSTLFLFSIEGINENWCLYDWPKKITHLRICRCNALSSTTVHQIIQHIAPHLKTLLLCFKEDDNSLETDSAWNAEIRFSLPHLIDLTLCAQNPHLLDSFRNCKSLRTLYWNYMTVEHCRTLNGILFRANWPELKNLTVLPNHYSQEDAQSPQYQAIEGELVWLENYCEEADIKAVIHRRRRFAYPYQP</sequence>